<reference evidence="1 2" key="1">
    <citation type="journal article" date="2011" name="Proc. Natl. Acad. Sci. U.S.A.">
        <title>Genetic diversity and population structure of the endangered marsupial Sarcophilus harrisii (Tasmanian devil).</title>
        <authorList>
            <person name="Miller W."/>
            <person name="Hayes V.M."/>
            <person name="Ratan A."/>
            <person name="Petersen D.C."/>
            <person name="Wittekindt N.E."/>
            <person name="Miller J."/>
            <person name="Walenz B."/>
            <person name="Knight J."/>
            <person name="Qi J."/>
            <person name="Zhao F."/>
            <person name="Wang Q."/>
            <person name="Bedoya-Reina O.C."/>
            <person name="Katiyar N."/>
            <person name="Tomsho L.P."/>
            <person name="Kasson L.M."/>
            <person name="Hardie R.A."/>
            <person name="Woodbridge P."/>
            <person name="Tindall E.A."/>
            <person name="Bertelsen M.F."/>
            <person name="Dixon D."/>
            <person name="Pyecroft S."/>
            <person name="Helgen K.M."/>
            <person name="Lesk A.M."/>
            <person name="Pringle T.H."/>
            <person name="Patterson N."/>
            <person name="Zhang Y."/>
            <person name="Kreiss A."/>
            <person name="Woods G.M."/>
            <person name="Jones M.E."/>
            <person name="Schuster S.C."/>
        </authorList>
    </citation>
    <scope>NUCLEOTIDE SEQUENCE [LARGE SCALE GENOMIC DNA]</scope>
</reference>
<proteinExistence type="predicted"/>
<evidence type="ECO:0000313" key="2">
    <source>
        <dbReference type="Proteomes" id="UP000007648"/>
    </source>
</evidence>
<dbReference type="InParanoid" id="A0A7N4PLT1"/>
<evidence type="ECO:0000313" key="1">
    <source>
        <dbReference type="Ensembl" id="ENSSHAP00000040306.1"/>
    </source>
</evidence>
<dbReference type="AlphaFoldDB" id="A0A7N4PLT1"/>
<keyword evidence="2" id="KW-1185">Reference proteome</keyword>
<dbReference type="Ensembl" id="ENSSHAT00000034096.1">
    <property type="protein sequence ID" value="ENSSHAP00000040306.1"/>
    <property type="gene ID" value="ENSSHAG00000021378.1"/>
</dbReference>
<dbReference type="GeneTree" id="ENSGT01020000234435"/>
<name>A0A7N4PLT1_SARHA</name>
<dbReference type="Proteomes" id="UP000007648">
    <property type="component" value="Unassembled WGS sequence"/>
</dbReference>
<organism evidence="1 2">
    <name type="scientific">Sarcophilus harrisii</name>
    <name type="common">Tasmanian devil</name>
    <name type="synonym">Sarcophilus laniarius</name>
    <dbReference type="NCBI Taxonomy" id="9305"/>
    <lineage>
        <taxon>Eukaryota</taxon>
        <taxon>Metazoa</taxon>
        <taxon>Chordata</taxon>
        <taxon>Craniata</taxon>
        <taxon>Vertebrata</taxon>
        <taxon>Euteleostomi</taxon>
        <taxon>Mammalia</taxon>
        <taxon>Metatheria</taxon>
        <taxon>Dasyuromorphia</taxon>
        <taxon>Dasyuridae</taxon>
        <taxon>Sarcophilus</taxon>
    </lineage>
</organism>
<reference evidence="1" key="3">
    <citation type="submission" date="2025-09" db="UniProtKB">
        <authorList>
            <consortium name="Ensembl"/>
        </authorList>
    </citation>
    <scope>IDENTIFICATION</scope>
</reference>
<protein>
    <submittedName>
        <fullName evidence="1">Uncharacterized protein</fullName>
    </submittedName>
</protein>
<reference evidence="1" key="2">
    <citation type="submission" date="2025-08" db="UniProtKB">
        <authorList>
            <consortium name="Ensembl"/>
        </authorList>
    </citation>
    <scope>IDENTIFICATION</scope>
</reference>
<sequence>MANLHEIRKMLEIFRGLHDDLRGRGPHKLLGTGRTEEKKKGAALCAPLFSRPHDGQLRSSQGLCHRE</sequence>
<accession>A0A7N4PLT1</accession>